<dbReference type="InterPro" id="IPR036291">
    <property type="entry name" value="NAD(P)-bd_dom_sf"/>
</dbReference>
<dbReference type="SUPFAM" id="SSF53901">
    <property type="entry name" value="Thiolase-like"/>
    <property type="match status" value="1"/>
</dbReference>
<evidence type="ECO:0000313" key="11">
    <source>
        <dbReference type="Proteomes" id="UP001500620"/>
    </source>
</evidence>
<dbReference type="PROSITE" id="PS00606">
    <property type="entry name" value="KS3_1"/>
    <property type="match status" value="1"/>
</dbReference>
<evidence type="ECO:0000256" key="5">
    <source>
        <dbReference type="ARBA" id="ARBA00023194"/>
    </source>
</evidence>
<dbReference type="Gene3D" id="1.10.1200.10">
    <property type="entry name" value="ACP-like"/>
    <property type="match status" value="1"/>
</dbReference>
<dbReference type="Gene3D" id="6.10.140.1830">
    <property type="match status" value="1"/>
</dbReference>
<dbReference type="InterPro" id="IPR016035">
    <property type="entry name" value="Acyl_Trfase/lysoPLipase"/>
</dbReference>
<evidence type="ECO:0000256" key="4">
    <source>
        <dbReference type="ARBA" id="ARBA00022679"/>
    </source>
</evidence>
<evidence type="ECO:0000256" key="7">
    <source>
        <dbReference type="ARBA" id="ARBA00023315"/>
    </source>
</evidence>
<keyword evidence="4" id="KW-0808">Transferase</keyword>
<accession>A0ABP8DFA8</accession>
<dbReference type="Pfam" id="PF16197">
    <property type="entry name" value="KAsynt_C_assoc"/>
    <property type="match status" value="1"/>
</dbReference>
<keyword evidence="11" id="KW-1185">Reference proteome</keyword>
<dbReference type="PANTHER" id="PTHR43775:SF51">
    <property type="entry name" value="INACTIVE PHENOLPHTHIOCEROL SYNTHESIS POLYKETIDE SYNTHASE TYPE I PKS1-RELATED"/>
    <property type="match status" value="1"/>
</dbReference>
<dbReference type="InterPro" id="IPR014030">
    <property type="entry name" value="Ketoacyl_synth_N"/>
</dbReference>
<dbReference type="Pfam" id="PF08990">
    <property type="entry name" value="Docking"/>
    <property type="match status" value="1"/>
</dbReference>
<evidence type="ECO:0000256" key="1">
    <source>
        <dbReference type="ARBA" id="ARBA00001957"/>
    </source>
</evidence>
<dbReference type="Pfam" id="PF00109">
    <property type="entry name" value="ketoacyl-synt"/>
    <property type="match status" value="1"/>
</dbReference>
<dbReference type="InterPro" id="IPR015083">
    <property type="entry name" value="NorB/c/GfsB-D-like_docking"/>
</dbReference>
<dbReference type="Gene3D" id="3.30.70.3290">
    <property type="match status" value="1"/>
</dbReference>
<gene>
    <name evidence="10" type="ORF">GCM10022255_058670</name>
</gene>
<dbReference type="EMBL" id="BAABAT010000018">
    <property type="protein sequence ID" value="GAA4254339.1"/>
    <property type="molecule type" value="Genomic_DNA"/>
</dbReference>
<sequence length="1413" mass="147271">MTNEEKLVDYLKWVTADLHRTRQQLAESERARTEPIAVVSMSCRYPGGVRTPDDLWDLVAAGADVIGGFPADRGWDVENLYDPDPDATGKSYTRQGYFLYDAAMFDAGFFGISPREAVATDPQQRLLLETAWEAFERAGLDVESLRGSATGVFTGLMYADYGGRVRKVPADLEGYLGNGSAGSVASGRVAYTFGLEGPAVTVDTACSSSLVAMHMAAQALRAGECDLALAGGVTVLAGPGLFTEFSRQRGLSPDGRCKSFSDGADGAGFGEGAGLVLLERLGDAQRNGHPVLAVIRGSAVNQDGASNGLTAPNGPAQQRVIRRALAGAGLAPSDVDVVEAHGTGTTLGDPIEAQALLATYGQDRPAGCPLLLGSIKSNIGHTQAAAGVAGVIKMVMAMRHGLLPRTLHAQTPSAHVDWDGDRVELLQQERPWPAGERVRRAAVSSFGISGTNAHLILEEAPAGEAEAAPAPGGDPRLVPWVLSAKTQAALRGQAARLANLQAAPATVAHALATARGTFQHRAVIVGDEPDGFRWALGALAEGAAAPNLVTGAASGGGPVAFVYSGQGSQRAEMGRQLYADHAAFAEALDEACAHLDPHLPQPLRPIMFAPAGTPEHALLNTTRYTQPALFAFHTALHRLLAHHGVEPDHLIGHSIGELSAAHLAGVLSLADAAKLITTRAALMDGIATPGAMTAVQAPAAVVEPYLAELPGAGIAAVNSPTSTVIAGDPDAVAAATARLRGDGYRTRRLNVSHAFHSAHMEPIVEEFRRTAATLTFRAPVVPVVSNLTGAQAGAEQLADPGYWAAHIRRAVQFAGGVEHLRDRGVAAYLEIGPSAALTPMVHECLAGAPATVLPVVRGDQPETRTLLAALAQLWVRGHRVAWAAAAPPTGGRVELPTYAFERERYWLDADTGPAAAEHGADARFWAAVAGLDAGALGDLLHVDPARREGLAGLVPAIDAWRRRRDWAYRIAWTPIAEPVTAALTGAWLLVDDGTGPELLAACAEAIAEHGGRPLRVSLDLAADADGALEDRLKDAAAGEAIAGILLRTGQRTDRLAGVLPEEIRDVPLWQVAQDDEPGRAGCIGLPERLDARCRTRLAAVLQQGSAEEAVAVRPSGVYARRLVRTNLESDPETWWRPRGAVRVVGADTALGARFAAWLTAAGAAPDPDAPPTAVVHIGAPETAVALAEEVAGLDLDAIVFCTPLSGALSEAADPDSAAAQARLEALSRRLRADGRPALTVALGPVPDLDTGGAHVFELIRAAVGHGEAAVALADVDWAAIEPAAVGPLARALPELGHHGRAGLGRAADDAESLRRRLAGADAGERRAIVLDVVRTRAADVLGHASADAIDETGDFLDLGFSSFTALELRNLLAEATGLELAPVVVFELRTPAALVEFLLAELTTKEDLPDAAG</sequence>
<dbReference type="InterPro" id="IPR014043">
    <property type="entry name" value="Acyl_transferase_dom"/>
</dbReference>
<evidence type="ECO:0000313" key="10">
    <source>
        <dbReference type="EMBL" id="GAA4254339.1"/>
    </source>
</evidence>
<dbReference type="PANTHER" id="PTHR43775">
    <property type="entry name" value="FATTY ACID SYNTHASE"/>
    <property type="match status" value="1"/>
</dbReference>
<comment type="caution">
    <text evidence="10">The sequence shown here is derived from an EMBL/GenBank/DDBJ whole genome shotgun (WGS) entry which is preliminary data.</text>
</comment>
<dbReference type="RefSeq" id="WP_345131385.1">
    <property type="nucleotide sequence ID" value="NZ_BAABAT010000018.1"/>
</dbReference>
<dbReference type="InterPro" id="IPR032821">
    <property type="entry name" value="PKS_assoc"/>
</dbReference>
<keyword evidence="2" id="KW-0596">Phosphopantetheine</keyword>
<dbReference type="InterPro" id="IPR016039">
    <property type="entry name" value="Thiolase-like"/>
</dbReference>
<dbReference type="PROSITE" id="PS52004">
    <property type="entry name" value="KS3_2"/>
    <property type="match status" value="1"/>
</dbReference>
<dbReference type="Gene3D" id="3.40.50.11460">
    <property type="match status" value="2"/>
</dbReference>
<dbReference type="PROSITE" id="PS50075">
    <property type="entry name" value="CARRIER"/>
    <property type="match status" value="1"/>
</dbReference>
<dbReference type="SMART" id="SM00825">
    <property type="entry name" value="PKS_KS"/>
    <property type="match status" value="1"/>
</dbReference>
<dbReference type="Gene3D" id="3.40.47.10">
    <property type="match status" value="1"/>
</dbReference>
<keyword evidence="7" id="KW-0012">Acyltransferase</keyword>
<protein>
    <submittedName>
        <fullName evidence="10">Uncharacterized protein</fullName>
    </submittedName>
</protein>
<dbReference type="Proteomes" id="UP001500620">
    <property type="component" value="Unassembled WGS sequence"/>
</dbReference>
<comment type="cofactor">
    <cofactor evidence="1">
        <name>pantetheine 4'-phosphate</name>
        <dbReference type="ChEBI" id="CHEBI:47942"/>
    </cofactor>
</comment>
<name>A0ABP8DFA8_9ACTN</name>
<dbReference type="SMART" id="SM00823">
    <property type="entry name" value="PKS_PP"/>
    <property type="match status" value="1"/>
</dbReference>
<reference evidence="11" key="1">
    <citation type="journal article" date="2019" name="Int. J. Syst. Evol. Microbiol.">
        <title>The Global Catalogue of Microorganisms (GCM) 10K type strain sequencing project: providing services to taxonomists for standard genome sequencing and annotation.</title>
        <authorList>
            <consortium name="The Broad Institute Genomics Platform"/>
            <consortium name="The Broad Institute Genome Sequencing Center for Infectious Disease"/>
            <person name="Wu L."/>
            <person name="Ma J."/>
        </authorList>
    </citation>
    <scope>NUCLEOTIDE SEQUENCE [LARGE SCALE GENOMIC DNA]</scope>
    <source>
        <strain evidence="11">JCM 17441</strain>
    </source>
</reference>
<dbReference type="InterPro" id="IPR020806">
    <property type="entry name" value="PKS_PP-bd"/>
</dbReference>
<evidence type="ECO:0000259" key="9">
    <source>
        <dbReference type="PROSITE" id="PS52004"/>
    </source>
</evidence>
<dbReference type="Pfam" id="PF18369">
    <property type="entry name" value="PKS_DE"/>
    <property type="match status" value="1"/>
</dbReference>
<dbReference type="InterPro" id="IPR018201">
    <property type="entry name" value="Ketoacyl_synth_AS"/>
</dbReference>
<dbReference type="InterPro" id="IPR009081">
    <property type="entry name" value="PP-bd_ACP"/>
</dbReference>
<dbReference type="Gene3D" id="3.40.50.720">
    <property type="entry name" value="NAD(P)-binding Rossmann-like Domain"/>
    <property type="match status" value="1"/>
</dbReference>
<feature type="domain" description="Ketosynthase family 3 (KS3)" evidence="9">
    <location>
        <begin position="33"/>
        <end position="459"/>
    </location>
</feature>
<evidence type="ECO:0000256" key="6">
    <source>
        <dbReference type="ARBA" id="ARBA00023268"/>
    </source>
</evidence>
<dbReference type="InterPro" id="IPR016036">
    <property type="entry name" value="Malonyl_transacylase_ACP-bd"/>
</dbReference>
<evidence type="ECO:0000256" key="2">
    <source>
        <dbReference type="ARBA" id="ARBA00022450"/>
    </source>
</evidence>
<dbReference type="Pfam" id="PF00550">
    <property type="entry name" value="PP-binding"/>
    <property type="match status" value="1"/>
</dbReference>
<dbReference type="InterPro" id="IPR050091">
    <property type="entry name" value="PKS_NRPS_Biosynth_Enz"/>
</dbReference>
<dbReference type="Gene3D" id="3.40.366.10">
    <property type="entry name" value="Malonyl-Coenzyme A Acyl Carrier Protein, domain 2"/>
    <property type="match status" value="1"/>
</dbReference>
<dbReference type="SUPFAM" id="SSF55048">
    <property type="entry name" value="Probable ACP-binding domain of malonyl-CoA ACP transacylase"/>
    <property type="match status" value="1"/>
</dbReference>
<dbReference type="InterPro" id="IPR036736">
    <property type="entry name" value="ACP-like_sf"/>
</dbReference>
<keyword evidence="3" id="KW-0597">Phosphoprotein</keyword>
<dbReference type="InterPro" id="IPR001227">
    <property type="entry name" value="Ac_transferase_dom_sf"/>
</dbReference>
<keyword evidence="5" id="KW-0045">Antibiotic biosynthesis</keyword>
<feature type="domain" description="Carrier" evidence="8">
    <location>
        <begin position="1327"/>
        <end position="1402"/>
    </location>
</feature>
<dbReference type="InterPro" id="IPR041618">
    <property type="entry name" value="PKS_DE"/>
</dbReference>
<dbReference type="InterPro" id="IPR014031">
    <property type="entry name" value="Ketoacyl_synth_C"/>
</dbReference>
<dbReference type="SUPFAM" id="SSF51735">
    <property type="entry name" value="NAD(P)-binding Rossmann-fold domains"/>
    <property type="match status" value="1"/>
</dbReference>
<dbReference type="Pfam" id="PF00698">
    <property type="entry name" value="Acyl_transf_1"/>
    <property type="match status" value="1"/>
</dbReference>
<dbReference type="SMART" id="SM00827">
    <property type="entry name" value="PKS_AT"/>
    <property type="match status" value="1"/>
</dbReference>
<evidence type="ECO:0000259" key="8">
    <source>
        <dbReference type="PROSITE" id="PS50075"/>
    </source>
</evidence>
<dbReference type="SUPFAM" id="SSF52151">
    <property type="entry name" value="FabD/lysophospholipase-like"/>
    <property type="match status" value="1"/>
</dbReference>
<dbReference type="CDD" id="cd00833">
    <property type="entry name" value="PKS"/>
    <property type="match status" value="1"/>
</dbReference>
<dbReference type="SUPFAM" id="SSF47336">
    <property type="entry name" value="ACP-like"/>
    <property type="match status" value="1"/>
</dbReference>
<organism evidence="10 11">
    <name type="scientific">Dactylosporangium darangshiense</name>
    <dbReference type="NCBI Taxonomy" id="579108"/>
    <lineage>
        <taxon>Bacteria</taxon>
        <taxon>Bacillati</taxon>
        <taxon>Actinomycetota</taxon>
        <taxon>Actinomycetes</taxon>
        <taxon>Micromonosporales</taxon>
        <taxon>Micromonosporaceae</taxon>
        <taxon>Dactylosporangium</taxon>
    </lineage>
</organism>
<proteinExistence type="predicted"/>
<dbReference type="InterPro" id="IPR020841">
    <property type="entry name" value="PKS_Beta-ketoAc_synthase_dom"/>
</dbReference>
<keyword evidence="6" id="KW-0511">Multifunctional enzyme</keyword>
<evidence type="ECO:0000256" key="3">
    <source>
        <dbReference type="ARBA" id="ARBA00022553"/>
    </source>
</evidence>
<dbReference type="Pfam" id="PF02801">
    <property type="entry name" value="Ketoacyl-synt_C"/>
    <property type="match status" value="1"/>
</dbReference>